<evidence type="ECO:0000256" key="5">
    <source>
        <dbReference type="ARBA" id="ARBA00023136"/>
    </source>
</evidence>
<dbReference type="Pfam" id="PF02653">
    <property type="entry name" value="BPD_transp_2"/>
    <property type="match status" value="1"/>
</dbReference>
<dbReference type="PANTHER" id="PTHR47089">
    <property type="entry name" value="ABC TRANSPORTER, PERMEASE PROTEIN"/>
    <property type="match status" value="1"/>
</dbReference>
<evidence type="ECO:0000256" key="6">
    <source>
        <dbReference type="SAM" id="Phobius"/>
    </source>
</evidence>
<evidence type="ECO:0000313" key="8">
    <source>
        <dbReference type="Proteomes" id="UP000809621"/>
    </source>
</evidence>
<proteinExistence type="predicted"/>
<feature type="transmembrane region" description="Helical" evidence="6">
    <location>
        <begin position="111"/>
        <end position="131"/>
    </location>
</feature>
<evidence type="ECO:0000256" key="4">
    <source>
        <dbReference type="ARBA" id="ARBA00022989"/>
    </source>
</evidence>
<evidence type="ECO:0000313" key="7">
    <source>
        <dbReference type="EMBL" id="MBM7038360.1"/>
    </source>
</evidence>
<evidence type="ECO:0000256" key="1">
    <source>
        <dbReference type="ARBA" id="ARBA00004429"/>
    </source>
</evidence>
<dbReference type="EMBL" id="JAFEUM010000010">
    <property type="protein sequence ID" value="MBM7038360.1"/>
    <property type="molecule type" value="Genomic_DNA"/>
</dbReference>
<feature type="transmembrane region" description="Helical" evidence="6">
    <location>
        <begin position="243"/>
        <end position="266"/>
    </location>
</feature>
<feature type="transmembrane region" description="Helical" evidence="6">
    <location>
        <begin position="56"/>
        <end position="77"/>
    </location>
</feature>
<feature type="transmembrane region" description="Helical" evidence="6">
    <location>
        <begin position="204"/>
        <end position="222"/>
    </location>
</feature>
<gene>
    <name evidence="7" type="ORF">JQC93_18430</name>
</gene>
<keyword evidence="8" id="KW-1185">Reference proteome</keyword>
<dbReference type="PANTHER" id="PTHR47089:SF1">
    <property type="entry name" value="GUANOSINE ABC TRANSPORTER PERMEASE PROTEIN NUPP"/>
    <property type="match status" value="1"/>
</dbReference>
<accession>A0ABS2HLK6</accession>
<feature type="transmembrane region" description="Helical" evidence="6">
    <location>
        <begin position="12"/>
        <end position="36"/>
    </location>
</feature>
<feature type="transmembrane region" description="Helical" evidence="6">
    <location>
        <begin position="302"/>
        <end position="319"/>
    </location>
</feature>
<evidence type="ECO:0000256" key="2">
    <source>
        <dbReference type="ARBA" id="ARBA00022475"/>
    </source>
</evidence>
<keyword evidence="4 6" id="KW-1133">Transmembrane helix</keyword>
<sequence>MSQAKVPAWVTVGLLPAINVFVAFLVSAFLFMYIGVSPVEAAKTMWIGAFGYAEGFGYTLYYATGFIFTGLAVAVAFHANLFNIGGEGQAYVGGLGIGLVCLTLGEYAPWFITIPVALLAGGLFGAAWAFIPAYLQAKRGSHIVITTIMFNFIGSALMAYLLVNILKPDNTMAAESRVFAVSSWLPKMHEVLAVFGMQVSPSPLNISFIFALLCCVFVWLFIWHTRWGYAIRSIGSNATAASYAGISYVKVIVVTMLISGMLAGFFGLNVLQGELHQVKLGFVEGFGFTGIAVALMGRNHPIGILLASLLFGFLYQGGAELSFEYGIDRNIVVVLQGLVILFSGALEYMFKPSLERTYLKLFGSKKSSNNMDKSKEGAA</sequence>
<feature type="transmembrane region" description="Helical" evidence="6">
    <location>
        <begin position="143"/>
        <end position="163"/>
    </location>
</feature>
<comment type="caution">
    <text evidence="7">The sequence shown here is derived from an EMBL/GenBank/DDBJ whole genome shotgun (WGS) entry which is preliminary data.</text>
</comment>
<keyword evidence="2" id="KW-1003">Cell membrane</keyword>
<dbReference type="Proteomes" id="UP000809621">
    <property type="component" value="Unassembled WGS sequence"/>
</dbReference>
<organism evidence="7 8">
    <name type="scientific">Vibrio ulleungensis</name>
    <dbReference type="NCBI Taxonomy" id="2807619"/>
    <lineage>
        <taxon>Bacteria</taxon>
        <taxon>Pseudomonadati</taxon>
        <taxon>Pseudomonadota</taxon>
        <taxon>Gammaproteobacteria</taxon>
        <taxon>Vibrionales</taxon>
        <taxon>Vibrionaceae</taxon>
        <taxon>Vibrio</taxon>
    </lineage>
</organism>
<name>A0ABS2HLK6_9VIBR</name>
<protein>
    <submittedName>
        <fullName evidence="7">ABC transporter permease</fullName>
    </submittedName>
</protein>
<comment type="subcellular location">
    <subcellularLocation>
        <location evidence="1">Cell inner membrane</location>
        <topology evidence="1">Multi-pass membrane protein</topology>
    </subcellularLocation>
</comment>
<dbReference type="CDD" id="cd06580">
    <property type="entry name" value="TM_PBP1_transp_TpRbsC_like"/>
    <property type="match status" value="1"/>
</dbReference>
<dbReference type="InterPro" id="IPR001851">
    <property type="entry name" value="ABC_transp_permease"/>
</dbReference>
<evidence type="ECO:0000256" key="3">
    <source>
        <dbReference type="ARBA" id="ARBA00022692"/>
    </source>
</evidence>
<keyword evidence="5 6" id="KW-0472">Membrane</keyword>
<feature type="transmembrane region" description="Helical" evidence="6">
    <location>
        <begin position="331"/>
        <end position="350"/>
    </location>
</feature>
<dbReference type="RefSeq" id="WP_205159813.1">
    <property type="nucleotide sequence ID" value="NZ_JAFEUM010000010.1"/>
</dbReference>
<feature type="transmembrane region" description="Helical" evidence="6">
    <location>
        <begin position="89"/>
        <end position="105"/>
    </location>
</feature>
<keyword evidence="3 6" id="KW-0812">Transmembrane</keyword>
<reference evidence="7 8" key="1">
    <citation type="submission" date="2021-02" db="EMBL/GenBank/DDBJ databases">
        <authorList>
            <person name="Park J.-S."/>
        </authorList>
    </citation>
    <scope>NUCLEOTIDE SEQUENCE [LARGE SCALE GENOMIC DNA]</scope>
    <source>
        <strain evidence="7 8">188UL20-2</strain>
    </source>
</reference>
<feature type="transmembrane region" description="Helical" evidence="6">
    <location>
        <begin position="278"/>
        <end position="295"/>
    </location>
</feature>